<organism evidence="4 5">
    <name type="scientific">Sphingobacterium mizutaii</name>
    <dbReference type="NCBI Taxonomy" id="1010"/>
    <lineage>
        <taxon>Bacteria</taxon>
        <taxon>Pseudomonadati</taxon>
        <taxon>Bacteroidota</taxon>
        <taxon>Sphingobacteriia</taxon>
        <taxon>Sphingobacteriales</taxon>
        <taxon>Sphingobacteriaceae</taxon>
        <taxon>Sphingobacterium</taxon>
    </lineage>
</organism>
<accession>A0AAJ4XEJ0</accession>
<dbReference type="InterPro" id="IPR000688">
    <property type="entry name" value="HypA/HybF"/>
</dbReference>
<keyword evidence="2" id="KW-0479">Metal-binding</keyword>
<sequence>MHELSIVKDIFQTLEEAYPETFRDIVGVEIQAGLLSNIQPVLIHNAFEAYKEEFPEYAEVELDVEILPIIAYCKDCSKEFEVKFHRFVCECGKGSDKIVQGEELKISKVTFKKKEHE</sequence>
<dbReference type="PANTHER" id="PTHR34535:SF3">
    <property type="entry name" value="HYDROGENASE MATURATION FACTOR HYPA"/>
    <property type="match status" value="1"/>
</dbReference>
<evidence type="ECO:0000256" key="1">
    <source>
        <dbReference type="ARBA" id="ARBA00022596"/>
    </source>
</evidence>
<dbReference type="PANTHER" id="PTHR34535">
    <property type="entry name" value="HYDROGENASE MATURATION FACTOR HYPA"/>
    <property type="match status" value="1"/>
</dbReference>
<keyword evidence="1" id="KW-0533">Nickel</keyword>
<name>A0AAJ4XEJ0_9SPHI</name>
<dbReference type="GO" id="GO:0008270">
    <property type="term" value="F:zinc ion binding"/>
    <property type="evidence" value="ECO:0007669"/>
    <property type="project" value="TreeGrafter"/>
</dbReference>
<evidence type="ECO:0000256" key="3">
    <source>
        <dbReference type="ARBA" id="ARBA00022833"/>
    </source>
</evidence>
<evidence type="ECO:0000256" key="2">
    <source>
        <dbReference type="ARBA" id="ARBA00022723"/>
    </source>
</evidence>
<keyword evidence="3" id="KW-0862">Zinc</keyword>
<dbReference type="RefSeq" id="WP_093099256.1">
    <property type="nucleotide sequence ID" value="NZ_FNGK01000004.1"/>
</dbReference>
<dbReference type="Pfam" id="PF01155">
    <property type="entry name" value="HypA"/>
    <property type="match status" value="1"/>
</dbReference>
<dbReference type="GO" id="GO:0016151">
    <property type="term" value="F:nickel cation binding"/>
    <property type="evidence" value="ECO:0007669"/>
    <property type="project" value="InterPro"/>
</dbReference>
<gene>
    <name evidence="4" type="primary">hypA</name>
    <name evidence="4" type="ORF">SAMEA4412673_03675</name>
</gene>
<dbReference type="AlphaFoldDB" id="A0AAJ4XEJ0"/>
<proteinExistence type="predicted"/>
<dbReference type="PIRSF" id="PIRSF004761">
    <property type="entry name" value="Hydrgn_mat_HypA"/>
    <property type="match status" value="1"/>
</dbReference>
<protein>
    <submittedName>
        <fullName evidence="4">Probable hydrogenase nickel incorporation protein hypA</fullName>
    </submittedName>
</protein>
<dbReference type="EMBL" id="LT906468">
    <property type="protein sequence ID" value="SNV61090.1"/>
    <property type="molecule type" value="Genomic_DNA"/>
</dbReference>
<dbReference type="Gene3D" id="3.30.2320.80">
    <property type="match status" value="1"/>
</dbReference>
<evidence type="ECO:0000313" key="4">
    <source>
        <dbReference type="EMBL" id="SNV61090.1"/>
    </source>
</evidence>
<reference evidence="4 5" key="1">
    <citation type="submission" date="2017-06" db="EMBL/GenBank/DDBJ databases">
        <authorList>
            <consortium name="Pathogen Informatics"/>
        </authorList>
    </citation>
    <scope>NUCLEOTIDE SEQUENCE [LARGE SCALE GENOMIC DNA]</scope>
    <source>
        <strain evidence="4 5">NCTC12149</strain>
    </source>
</reference>
<dbReference type="GO" id="GO:0051604">
    <property type="term" value="P:protein maturation"/>
    <property type="evidence" value="ECO:0007669"/>
    <property type="project" value="InterPro"/>
</dbReference>
<dbReference type="KEGG" id="smiz:4412673_03675"/>
<dbReference type="Proteomes" id="UP000215355">
    <property type="component" value="Chromosome 1"/>
</dbReference>
<evidence type="ECO:0000313" key="5">
    <source>
        <dbReference type="Proteomes" id="UP000215355"/>
    </source>
</evidence>